<name>A0ABV7WB66_9MICO</name>
<dbReference type="Pfam" id="PF11361">
    <property type="entry name" value="DUF3159"/>
    <property type="match status" value="1"/>
</dbReference>
<keyword evidence="1" id="KW-0472">Membrane</keyword>
<sequence length="219" mass="23140">MEPGVGTREPSLPELLGGRSGAVDATLPALGFAAGWLLGGSELTVAIAAAVGVAVLVSAWRLLRRRQPRAALLGLTGVLVGALVAARTGQAEDFFLVRLLSNVVSALVWTVSVWVRRPLLGVVVGAALRQRGRWRRDPVLRRAYAAASWWWVGTYVLRTVVFGALWLSGSVVALGLAQAVLSWPLVAACVALSWRTVRARLAAAGHPGLRHPQPATVPS</sequence>
<feature type="transmembrane region" description="Helical" evidence="1">
    <location>
        <begin position="173"/>
        <end position="194"/>
    </location>
</feature>
<evidence type="ECO:0000313" key="3">
    <source>
        <dbReference type="Proteomes" id="UP001595685"/>
    </source>
</evidence>
<keyword evidence="1" id="KW-1133">Transmembrane helix</keyword>
<protein>
    <submittedName>
        <fullName evidence="2">DUF3159 domain-containing protein</fullName>
    </submittedName>
</protein>
<feature type="transmembrane region" description="Helical" evidence="1">
    <location>
        <begin position="106"/>
        <end position="128"/>
    </location>
</feature>
<accession>A0ABV7WB66</accession>
<evidence type="ECO:0000256" key="1">
    <source>
        <dbReference type="SAM" id="Phobius"/>
    </source>
</evidence>
<feature type="transmembrane region" description="Helical" evidence="1">
    <location>
        <begin position="43"/>
        <end position="63"/>
    </location>
</feature>
<comment type="caution">
    <text evidence="2">The sequence shown here is derived from an EMBL/GenBank/DDBJ whole genome shotgun (WGS) entry which is preliminary data.</text>
</comment>
<keyword evidence="3" id="KW-1185">Reference proteome</keyword>
<dbReference type="EMBL" id="JBHRWW010000001">
    <property type="protein sequence ID" value="MFC3687054.1"/>
    <property type="molecule type" value="Genomic_DNA"/>
</dbReference>
<proteinExistence type="predicted"/>
<feature type="transmembrane region" description="Helical" evidence="1">
    <location>
        <begin position="149"/>
        <end position="167"/>
    </location>
</feature>
<dbReference type="RefSeq" id="WP_340295201.1">
    <property type="nucleotide sequence ID" value="NZ_JBBEOI010000216.1"/>
</dbReference>
<reference evidence="3" key="1">
    <citation type="journal article" date="2019" name="Int. J. Syst. Evol. Microbiol.">
        <title>The Global Catalogue of Microorganisms (GCM) 10K type strain sequencing project: providing services to taxonomists for standard genome sequencing and annotation.</title>
        <authorList>
            <consortium name="The Broad Institute Genomics Platform"/>
            <consortium name="The Broad Institute Genome Sequencing Center for Infectious Disease"/>
            <person name="Wu L."/>
            <person name="Ma J."/>
        </authorList>
    </citation>
    <scope>NUCLEOTIDE SEQUENCE [LARGE SCALE GENOMIC DNA]</scope>
    <source>
        <strain evidence="3">NCAIM B.02333</strain>
    </source>
</reference>
<gene>
    <name evidence="2" type="ORF">ACFOLH_01715</name>
</gene>
<dbReference type="Proteomes" id="UP001595685">
    <property type="component" value="Unassembled WGS sequence"/>
</dbReference>
<organism evidence="2 3">
    <name type="scientific">Aquipuribacter hungaricus</name>
    <dbReference type="NCBI Taxonomy" id="545624"/>
    <lineage>
        <taxon>Bacteria</taxon>
        <taxon>Bacillati</taxon>
        <taxon>Actinomycetota</taxon>
        <taxon>Actinomycetes</taxon>
        <taxon>Micrococcales</taxon>
        <taxon>Intrasporangiaceae</taxon>
        <taxon>Aquipuribacter</taxon>
    </lineage>
</organism>
<dbReference type="InterPro" id="IPR016566">
    <property type="entry name" value="UCP010219"/>
</dbReference>
<evidence type="ECO:0000313" key="2">
    <source>
        <dbReference type="EMBL" id="MFC3687054.1"/>
    </source>
</evidence>
<feature type="transmembrane region" description="Helical" evidence="1">
    <location>
        <begin position="70"/>
        <end position="86"/>
    </location>
</feature>
<keyword evidence="1" id="KW-0812">Transmembrane</keyword>